<dbReference type="EMBL" id="JAOYFB010000003">
    <property type="protein sequence ID" value="KAK4010648.1"/>
    <property type="molecule type" value="Genomic_DNA"/>
</dbReference>
<organism evidence="2 3">
    <name type="scientific">Daphnia magna</name>
    <dbReference type="NCBI Taxonomy" id="35525"/>
    <lineage>
        <taxon>Eukaryota</taxon>
        <taxon>Metazoa</taxon>
        <taxon>Ecdysozoa</taxon>
        <taxon>Arthropoda</taxon>
        <taxon>Crustacea</taxon>
        <taxon>Branchiopoda</taxon>
        <taxon>Diplostraca</taxon>
        <taxon>Cladocera</taxon>
        <taxon>Anomopoda</taxon>
        <taxon>Daphniidae</taxon>
        <taxon>Daphnia</taxon>
    </lineage>
</organism>
<evidence type="ECO:0000313" key="3">
    <source>
        <dbReference type="Proteomes" id="UP001234178"/>
    </source>
</evidence>
<feature type="region of interest" description="Disordered" evidence="1">
    <location>
        <begin position="280"/>
        <end position="301"/>
    </location>
</feature>
<protein>
    <recommendedName>
        <fullName evidence="4">CDK5 and ABL1 enzyme substrate</fullName>
    </recommendedName>
</protein>
<dbReference type="PANTHER" id="PTHR22896">
    <property type="entry name" value="CDK5 AND ABL1 ENZYME SUBSTRATE 1"/>
    <property type="match status" value="1"/>
</dbReference>
<evidence type="ECO:0000313" key="2">
    <source>
        <dbReference type="EMBL" id="KAK4010647.1"/>
    </source>
</evidence>
<dbReference type="PIRSF" id="PIRSF025798">
    <property type="entry name" value="Cables"/>
    <property type="match status" value="1"/>
</dbReference>
<gene>
    <name evidence="2" type="ORF">OUZ56_019782</name>
</gene>
<dbReference type="EMBL" id="JAOYFB010000003">
    <property type="protein sequence ID" value="KAK4010647.1"/>
    <property type="molecule type" value="Genomic_DNA"/>
</dbReference>
<dbReference type="PANTHER" id="PTHR22896:SF0">
    <property type="entry name" value="CYCLIN N-TERMINAL DOMAIN-CONTAINING PROTEIN"/>
    <property type="match status" value="1"/>
</dbReference>
<comment type="caution">
    <text evidence="2">The sequence shown here is derived from an EMBL/GenBank/DDBJ whole genome shotgun (WGS) entry which is preliminary data.</text>
</comment>
<reference evidence="2 3" key="1">
    <citation type="journal article" date="2023" name="Nucleic Acids Res.">
        <title>The hologenome of Daphnia magna reveals possible DNA methylation and microbiome-mediated evolution of the host genome.</title>
        <authorList>
            <person name="Chaturvedi A."/>
            <person name="Li X."/>
            <person name="Dhandapani V."/>
            <person name="Marshall H."/>
            <person name="Kissane S."/>
            <person name="Cuenca-Cambronero M."/>
            <person name="Asole G."/>
            <person name="Calvet F."/>
            <person name="Ruiz-Romero M."/>
            <person name="Marangio P."/>
            <person name="Guigo R."/>
            <person name="Rago D."/>
            <person name="Mirbahai L."/>
            <person name="Eastwood N."/>
            <person name="Colbourne J.K."/>
            <person name="Zhou J."/>
            <person name="Mallon E."/>
            <person name="Orsini L."/>
        </authorList>
    </citation>
    <scope>NUCLEOTIDE SEQUENCE [LARGE SCALE GENOMIC DNA]</scope>
    <source>
        <strain evidence="2">LRV0_1</strain>
    </source>
</reference>
<sequence>MLLLFIVYMEVCYRFSHSLRFFACKMATFFYRQKHSRRRLAALNFLSNISLDGSFEDSKCAPSSKITLLSDPLENDRNIKKVPIKANQASLSVNDNQNSEIVCTVTLQENICDNQVTCSVMKGSTLSSEEKTKIDHALMKMENSSNAVRDRSPTCNSIFKGQKGAALSNTNICNSPIIAGTTSLVPHLEKASVDFVEFPTPSYLFPNSTRSRKISSNTSESSYSPTGSGSKEKEVRFLTSAYDWSNQMTDQRLVLVTCNCSPVVLFSTLPFSRISKLSRGEFRSDSGRRRHPSSSTRPVSSTDYPDLYHLLGLTKPGDGQVVSYCQMLVPSGYAGRELITPRRFHVTEGSHFENDRASKVSTVLFRSHDRPNHMRPSSPLQMMENMKIDNEELGIQTSFSNLGHFGYHPSLLDDPELIAGKHSTRIALLTFSSYMTSVIDYVKPSDLKKELNDKFREKFPHIHLTLSKIRSLKREMRKVAKQDSGTGTDLLTVAQSYVFFEKLVLRGLVHKGNRKLCAGATLLLSAKMNDVKGDSLKTLIEEIQNNFRISRRELFASEFAVLVALEFSLHSPTWEIFSHYQRLLYDS</sequence>
<accession>A0ABQ9ZCL3</accession>
<dbReference type="InterPro" id="IPR012388">
    <property type="entry name" value="CABLES1/2"/>
</dbReference>
<dbReference type="Gene3D" id="1.10.472.10">
    <property type="entry name" value="Cyclin-like"/>
    <property type="match status" value="1"/>
</dbReference>
<feature type="compositionally biased region" description="Low complexity" evidence="1">
    <location>
        <begin position="215"/>
        <end position="229"/>
    </location>
</feature>
<dbReference type="CDD" id="cd20556">
    <property type="entry name" value="CYCLIN_CABLES"/>
    <property type="match status" value="1"/>
</dbReference>
<feature type="region of interest" description="Disordered" evidence="1">
    <location>
        <begin position="209"/>
        <end position="230"/>
    </location>
</feature>
<evidence type="ECO:0008006" key="4">
    <source>
        <dbReference type="Google" id="ProtNLM"/>
    </source>
</evidence>
<dbReference type="InterPro" id="IPR036915">
    <property type="entry name" value="Cyclin-like_sf"/>
</dbReference>
<name>A0ABQ9ZCL3_9CRUS</name>
<dbReference type="SUPFAM" id="SSF47954">
    <property type="entry name" value="Cyclin-like"/>
    <property type="match status" value="1"/>
</dbReference>
<proteinExistence type="predicted"/>
<evidence type="ECO:0000256" key="1">
    <source>
        <dbReference type="SAM" id="MobiDB-lite"/>
    </source>
</evidence>
<keyword evidence="3" id="KW-1185">Reference proteome</keyword>
<dbReference type="Proteomes" id="UP001234178">
    <property type="component" value="Unassembled WGS sequence"/>
</dbReference>